<evidence type="ECO:0000259" key="3">
    <source>
        <dbReference type="PROSITE" id="PS50086"/>
    </source>
</evidence>
<dbReference type="Gene3D" id="1.10.472.80">
    <property type="entry name" value="Ypt/Rab-GAP domain of gyp1p, domain 3"/>
    <property type="match status" value="1"/>
</dbReference>
<evidence type="ECO:0000313" key="4">
    <source>
        <dbReference type="EMBL" id="CAE0365929.1"/>
    </source>
</evidence>
<feature type="region of interest" description="Disordered" evidence="2">
    <location>
        <begin position="324"/>
        <end position="441"/>
    </location>
</feature>
<gene>
    <name evidence="4" type="ORF">ALAG00032_LOCUS6673</name>
</gene>
<reference evidence="4" key="1">
    <citation type="submission" date="2021-01" db="EMBL/GenBank/DDBJ databases">
        <authorList>
            <person name="Corre E."/>
            <person name="Pelletier E."/>
            <person name="Niang G."/>
            <person name="Scheremetjew M."/>
            <person name="Finn R."/>
            <person name="Kale V."/>
            <person name="Holt S."/>
            <person name="Cochrane G."/>
            <person name="Meng A."/>
            <person name="Brown T."/>
            <person name="Cohen L."/>
        </authorList>
    </citation>
    <scope>NUCLEOTIDE SEQUENCE</scope>
    <source>
        <strain evidence="4">CCMP1510</strain>
    </source>
</reference>
<dbReference type="InterPro" id="IPR000195">
    <property type="entry name" value="Rab-GAP-TBC_dom"/>
</dbReference>
<dbReference type="EMBL" id="HBIJ01009502">
    <property type="protein sequence ID" value="CAE0365929.1"/>
    <property type="molecule type" value="Transcribed_RNA"/>
</dbReference>
<keyword evidence="1" id="KW-0343">GTPase activation</keyword>
<dbReference type="InterPro" id="IPR035969">
    <property type="entry name" value="Rab-GAP_TBC_sf"/>
</dbReference>
<dbReference type="GO" id="GO:0005096">
    <property type="term" value="F:GTPase activator activity"/>
    <property type="evidence" value="ECO:0007669"/>
    <property type="project" value="UniProtKB-KW"/>
</dbReference>
<feature type="region of interest" description="Disordered" evidence="2">
    <location>
        <begin position="26"/>
        <end position="61"/>
    </location>
</feature>
<dbReference type="SMART" id="SM00164">
    <property type="entry name" value="TBC"/>
    <property type="match status" value="1"/>
</dbReference>
<organism evidence="4">
    <name type="scientific">Aureoumbra lagunensis</name>
    <dbReference type="NCBI Taxonomy" id="44058"/>
    <lineage>
        <taxon>Eukaryota</taxon>
        <taxon>Sar</taxon>
        <taxon>Stramenopiles</taxon>
        <taxon>Ochrophyta</taxon>
        <taxon>Pelagophyceae</taxon>
        <taxon>Pelagomonadales</taxon>
        <taxon>Aureoumbra</taxon>
    </lineage>
</organism>
<proteinExistence type="predicted"/>
<protein>
    <recommendedName>
        <fullName evidence="3">Rab-GAP TBC domain-containing protein</fullName>
    </recommendedName>
</protein>
<dbReference type="Pfam" id="PF00566">
    <property type="entry name" value="RabGAP-TBC"/>
    <property type="match status" value="1"/>
</dbReference>
<feature type="compositionally biased region" description="Polar residues" evidence="2">
    <location>
        <begin position="387"/>
        <end position="405"/>
    </location>
</feature>
<dbReference type="PANTHER" id="PTHR22957:SF337">
    <property type="entry name" value="TBC1 DOMAIN FAMILY MEMBER 5"/>
    <property type="match status" value="1"/>
</dbReference>
<dbReference type="PROSITE" id="PS50086">
    <property type="entry name" value="TBC_RABGAP"/>
    <property type="match status" value="1"/>
</dbReference>
<name>A0A7S3NKD8_9STRA</name>
<feature type="domain" description="Rab-GAP TBC" evidence="3">
    <location>
        <begin position="54"/>
        <end position="253"/>
    </location>
</feature>
<evidence type="ECO:0000256" key="1">
    <source>
        <dbReference type="ARBA" id="ARBA00022468"/>
    </source>
</evidence>
<feature type="compositionally biased region" description="Polar residues" evidence="2">
    <location>
        <begin position="357"/>
        <end position="380"/>
    </location>
</feature>
<accession>A0A7S3NKD8</accession>
<dbReference type="PANTHER" id="PTHR22957">
    <property type="entry name" value="TBC1 DOMAIN FAMILY MEMBER GTPASE-ACTIVATING PROTEIN"/>
    <property type="match status" value="1"/>
</dbReference>
<dbReference type="Gene3D" id="1.10.8.270">
    <property type="entry name" value="putative rabgap domain of human tbc1 domain family member 14 like domains"/>
    <property type="match status" value="1"/>
</dbReference>
<dbReference type="AlphaFoldDB" id="A0A7S3NKD8"/>
<dbReference type="SUPFAM" id="SSF47923">
    <property type="entry name" value="Ypt/Rab-GAP domain of gyp1p"/>
    <property type="match status" value="1"/>
</dbReference>
<feature type="compositionally biased region" description="Pro residues" evidence="2">
    <location>
        <begin position="409"/>
        <end position="420"/>
    </location>
</feature>
<evidence type="ECO:0000256" key="2">
    <source>
        <dbReference type="SAM" id="MobiDB-lite"/>
    </source>
</evidence>
<feature type="region of interest" description="Disordered" evidence="2">
    <location>
        <begin position="488"/>
        <end position="516"/>
    </location>
</feature>
<sequence>MEIALMAKREEYAALRKEHLPDVATVAQSDDGDPLSNMLFSDDASSGNLSHSGGSSGAKRKSKWDKYHESVDLREEIRKDLERLTVAGFEDDHFHPVIESMLNVLAVWASARGGSTGYRQGMHEVLVLVIIVIQDEAFYGGGLEPSIEADAFALFDAIMVQHKPMFAITDDTEDDAGNTNLKKNQKQKSPILALLRRAQSTLLAKIDPSFAHVVSSLEAQLYGLRWIRLLFLREFKRSPAEPLALCDGIFAMVADGKVSHFLDALEAAFIGLILANKRRILAELNEGGDKQMACLAILMRPQDVAASHVISLANGPILRALHSRSSQLSPTESGYYSQDEKETKQNTPDHLMAGDPLQTTMPLFTESSSLPTSMPPQSSHFDPLLNPVTSQYNNHPPLTTLQATDPLTPLLPPSAQPPPTSNVRSSSVTHPPPNMRPLSLENTSPEKLATTLNSALLVLDNAVPYTNLSARRAIEEIADVAATLQKLQHSSPSRGTSATAGEETTLQQHQFHQVAV</sequence>
<feature type="compositionally biased region" description="Polar residues" evidence="2">
    <location>
        <begin position="324"/>
        <end position="336"/>
    </location>
</feature>